<dbReference type="VEuPathDB" id="AmoebaDB:NAEGRDRAFT_74289"/>
<dbReference type="InParanoid" id="D2VYY6"/>
<dbReference type="Proteomes" id="UP000006671">
    <property type="component" value="Unassembled WGS sequence"/>
</dbReference>
<dbReference type="GeneID" id="8857928"/>
<dbReference type="EMBL" id="GG738912">
    <property type="protein sequence ID" value="EFC38039.1"/>
    <property type="molecule type" value="Genomic_DNA"/>
</dbReference>
<reference evidence="1 2" key="1">
    <citation type="journal article" date="2010" name="Cell">
        <title>The genome of Naegleria gruberi illuminates early eukaryotic versatility.</title>
        <authorList>
            <person name="Fritz-Laylin L.K."/>
            <person name="Prochnik S.E."/>
            <person name="Ginger M.L."/>
            <person name="Dacks J.B."/>
            <person name="Carpenter M.L."/>
            <person name="Field M.C."/>
            <person name="Kuo A."/>
            <person name="Paredez A."/>
            <person name="Chapman J."/>
            <person name="Pham J."/>
            <person name="Shu S."/>
            <person name="Neupane R."/>
            <person name="Cipriano M."/>
            <person name="Mancuso J."/>
            <person name="Tu H."/>
            <person name="Salamov A."/>
            <person name="Lindquist E."/>
            <person name="Shapiro H."/>
            <person name="Lucas S."/>
            <person name="Grigoriev I.V."/>
            <person name="Cande W.Z."/>
            <person name="Fulton C."/>
            <person name="Rokhsar D.S."/>
            <person name="Dawson S.C."/>
        </authorList>
    </citation>
    <scope>NUCLEOTIDE SEQUENCE [LARGE SCALE GENOMIC DNA]</scope>
    <source>
        <strain evidence="1 2">NEG-M</strain>
    </source>
</reference>
<dbReference type="AlphaFoldDB" id="D2VYY6"/>
<proteinExistence type="predicted"/>
<evidence type="ECO:0000313" key="1">
    <source>
        <dbReference type="EMBL" id="EFC38039.1"/>
    </source>
</evidence>
<protein>
    <submittedName>
        <fullName evidence="1">Predicted protein</fullName>
    </submittedName>
</protein>
<accession>D2VYY6</accession>
<dbReference type="KEGG" id="ngr:NAEGRDRAFT_74289"/>
<evidence type="ECO:0000313" key="2">
    <source>
        <dbReference type="Proteomes" id="UP000006671"/>
    </source>
</evidence>
<keyword evidence="2" id="KW-1185">Reference proteome</keyword>
<sequence>MLKFMNSRNNNDDVYVPSSKKSKAVVAGEVNPNTTSAYDGFDYSQLMLRENYSEQKANSEALYDFPMLGDGSYKIKLIAEGSSLGIRNVTFSYGYFQFEQSENKPVWISISQEKVSNSGGFLFEYKIDTLKEKVELFDNAHTLDVLNTSFYIRVVVECSEKSSYDIEICQKETISLNENIFKNQSGKRCLNYRFLGYGEDDLQIDDGTYVSKRFLDTTIELNLEPGSYFCMVKKNDTNISLGNDVDFSIWCSVHLVSNIDLLIECLHDND</sequence>
<organism evidence="2">
    <name type="scientific">Naegleria gruberi</name>
    <name type="common">Amoeba</name>
    <dbReference type="NCBI Taxonomy" id="5762"/>
    <lineage>
        <taxon>Eukaryota</taxon>
        <taxon>Discoba</taxon>
        <taxon>Heterolobosea</taxon>
        <taxon>Tetramitia</taxon>
        <taxon>Eutetramitia</taxon>
        <taxon>Vahlkampfiidae</taxon>
        <taxon>Naegleria</taxon>
    </lineage>
</organism>
<dbReference type="RefSeq" id="XP_002670783.1">
    <property type="nucleotide sequence ID" value="XM_002670737.1"/>
</dbReference>
<name>D2VYY6_NAEGR</name>
<gene>
    <name evidence="1" type="ORF">NAEGRDRAFT_74289</name>
</gene>